<evidence type="ECO:0000256" key="4">
    <source>
        <dbReference type="PROSITE-ProRule" id="PRU00335"/>
    </source>
</evidence>
<accession>A0ABT2PKM9</accession>
<evidence type="ECO:0000313" key="6">
    <source>
        <dbReference type="EMBL" id="MCT9810785.1"/>
    </source>
</evidence>
<reference evidence="6 7" key="1">
    <citation type="submission" date="2022-09" db="EMBL/GenBank/DDBJ databases">
        <title>Draft genome of isolate Be4.</title>
        <authorList>
            <person name="Sanchez-Castro I."/>
            <person name="Martinez-Rodriguez P."/>
            <person name="Descostes M."/>
            <person name="Merroun M."/>
        </authorList>
    </citation>
    <scope>NUCLEOTIDE SEQUENCE [LARGE SCALE GENOMIC DNA]</scope>
    <source>
        <strain evidence="6 7">Be4</strain>
    </source>
</reference>
<keyword evidence="3" id="KW-0804">Transcription</keyword>
<name>A0ABT2PKM9_9BURK</name>
<dbReference type="Proteomes" id="UP001525968">
    <property type="component" value="Unassembled WGS sequence"/>
</dbReference>
<dbReference type="InterPro" id="IPR001647">
    <property type="entry name" value="HTH_TetR"/>
</dbReference>
<protein>
    <submittedName>
        <fullName evidence="6">TetR/AcrR family transcriptional regulator</fullName>
    </submittedName>
</protein>
<dbReference type="Gene3D" id="1.10.357.10">
    <property type="entry name" value="Tetracycline Repressor, domain 2"/>
    <property type="match status" value="1"/>
</dbReference>
<dbReference type="EMBL" id="JAODYH010000004">
    <property type="protein sequence ID" value="MCT9810785.1"/>
    <property type="molecule type" value="Genomic_DNA"/>
</dbReference>
<dbReference type="SUPFAM" id="SSF48498">
    <property type="entry name" value="Tetracyclin repressor-like, C-terminal domain"/>
    <property type="match status" value="1"/>
</dbReference>
<dbReference type="PANTHER" id="PTHR30055">
    <property type="entry name" value="HTH-TYPE TRANSCRIPTIONAL REGULATOR RUTR"/>
    <property type="match status" value="1"/>
</dbReference>
<dbReference type="InterPro" id="IPR050109">
    <property type="entry name" value="HTH-type_TetR-like_transc_reg"/>
</dbReference>
<keyword evidence="2 4" id="KW-0238">DNA-binding</keyword>
<dbReference type="RefSeq" id="WP_261499918.1">
    <property type="nucleotide sequence ID" value="NZ_JAODYH010000004.1"/>
</dbReference>
<keyword evidence="7" id="KW-1185">Reference proteome</keyword>
<dbReference type="InterPro" id="IPR025996">
    <property type="entry name" value="MT1864/Rv1816-like_C"/>
</dbReference>
<dbReference type="Pfam" id="PF00440">
    <property type="entry name" value="TetR_N"/>
    <property type="match status" value="1"/>
</dbReference>
<evidence type="ECO:0000256" key="2">
    <source>
        <dbReference type="ARBA" id="ARBA00023125"/>
    </source>
</evidence>
<organism evidence="6 7">
    <name type="scientific">Acidovorax bellezanensis</name>
    <dbReference type="NCBI Taxonomy" id="2976702"/>
    <lineage>
        <taxon>Bacteria</taxon>
        <taxon>Pseudomonadati</taxon>
        <taxon>Pseudomonadota</taxon>
        <taxon>Betaproteobacteria</taxon>
        <taxon>Burkholderiales</taxon>
        <taxon>Comamonadaceae</taxon>
        <taxon>Acidovorax</taxon>
    </lineage>
</organism>
<feature type="domain" description="HTH tetR-type" evidence="5">
    <location>
        <begin position="20"/>
        <end position="80"/>
    </location>
</feature>
<proteinExistence type="predicted"/>
<feature type="DNA-binding region" description="H-T-H motif" evidence="4">
    <location>
        <begin position="43"/>
        <end position="62"/>
    </location>
</feature>
<comment type="caution">
    <text evidence="6">The sequence shown here is derived from an EMBL/GenBank/DDBJ whole genome shotgun (WGS) entry which is preliminary data.</text>
</comment>
<dbReference type="PROSITE" id="PS50977">
    <property type="entry name" value="HTH_TETR_2"/>
    <property type="match status" value="1"/>
</dbReference>
<sequence>MLVETSSAPSVKPQGQWHHGNLRESLVHWGIEQLREVSLDHLSLRQIAKSAGVSVGAPSHHFGDKEGLLAAMAAQGFRDLIALRRHCLAQVPADDLPGRLHAVVRSYMEFAQANGPLFELMFGPSLGKRTRYPELVAQGRVSFQFFCDVVHPLLPPPEHCAMPAADALQMVWSSIHGLAILRVHRCPPPMKASKSRTLDHQVDSMTQFCLAAIAGLRIE</sequence>
<dbReference type="InterPro" id="IPR009057">
    <property type="entry name" value="Homeodomain-like_sf"/>
</dbReference>
<dbReference type="PANTHER" id="PTHR30055:SF234">
    <property type="entry name" value="HTH-TYPE TRANSCRIPTIONAL REGULATOR BETI"/>
    <property type="match status" value="1"/>
</dbReference>
<evidence type="ECO:0000256" key="1">
    <source>
        <dbReference type="ARBA" id="ARBA00023015"/>
    </source>
</evidence>
<keyword evidence="1" id="KW-0805">Transcription regulation</keyword>
<dbReference type="Pfam" id="PF13305">
    <property type="entry name" value="TetR_C_33"/>
    <property type="match status" value="1"/>
</dbReference>
<dbReference type="SUPFAM" id="SSF46689">
    <property type="entry name" value="Homeodomain-like"/>
    <property type="match status" value="1"/>
</dbReference>
<evidence type="ECO:0000256" key="3">
    <source>
        <dbReference type="ARBA" id="ARBA00023163"/>
    </source>
</evidence>
<dbReference type="InterPro" id="IPR036271">
    <property type="entry name" value="Tet_transcr_reg_TetR-rel_C_sf"/>
</dbReference>
<evidence type="ECO:0000259" key="5">
    <source>
        <dbReference type="PROSITE" id="PS50977"/>
    </source>
</evidence>
<gene>
    <name evidence="6" type="ORF">N0K08_09070</name>
</gene>
<evidence type="ECO:0000313" key="7">
    <source>
        <dbReference type="Proteomes" id="UP001525968"/>
    </source>
</evidence>